<keyword evidence="2" id="KW-0808">Transferase</keyword>
<evidence type="ECO:0000313" key="6">
    <source>
        <dbReference type="EMBL" id="PRW45534.1"/>
    </source>
</evidence>
<evidence type="ECO:0000256" key="2">
    <source>
        <dbReference type="ARBA" id="ARBA00022679"/>
    </source>
</evidence>
<evidence type="ECO:0000256" key="1">
    <source>
        <dbReference type="ARBA" id="ARBA00022676"/>
    </source>
</evidence>
<reference evidence="6 7" key="1">
    <citation type="journal article" date="2018" name="Plant J.">
        <title>Genome sequences of Chlorella sorokiniana UTEX 1602 and Micractinium conductrix SAG 241.80: implications to maltose excretion by a green alga.</title>
        <authorList>
            <person name="Arriola M.B."/>
            <person name="Velmurugan N."/>
            <person name="Zhang Y."/>
            <person name="Plunkett M.H."/>
            <person name="Hondzo H."/>
            <person name="Barney B.M."/>
        </authorList>
    </citation>
    <scope>NUCLEOTIDE SEQUENCE [LARGE SCALE GENOMIC DNA]</scope>
    <source>
        <strain evidence="7">UTEX 1602</strain>
    </source>
</reference>
<sequence>MLHDKPPARDHRATQKQWRRHWRQAEGERLAGAPERQLDVPSTWALAEEEETWRVPPRYSTFTCIGPKPDDRWQAASCKFENVCLNSTTDEFEFYQNTDLYPSMPVGYEQLQAQQWQEFPERMVSPVQWQVDKTLGWRPRLVHRTFPTVDGKQAVWAPSPQALLQSFPQRFLVNFGHAMYDLAVPLFNLQHLWGVYRPDAQVLMLNKTSADTWQGIDFYARRMVITPDPQRSVFRLTWDRDATWTGNYTREVLGGNRNGLVCFKSLLVGTGNLTRRGRATDALPYRDAVAQRLELREPAFGREAQPVITLLDKEGRRVIENLDEVAAVLQRRYPTARVQIVSFGKHPELTMAEQIQLMSETSILISPCGGLATVLTFMRPGATAIVMNFWHTHLNRSVMMEDQFYTNLEYLDLQYFPVNLEDYQGTSDRPECELVPGGMRRHDSRYDQSGALVNCNLWLGKQGMARMQNYVDQAMLRWAARFGRFDVLEPLRQQRAAELQAQGLPLPPAHLEAAAEVARAAGTAGVADRAAVEREQHAMLADPTTGRTAAAKGQAAAALAAPQEGATEQPEQPEQGQEGWRRRGHKVQRRGKALVGGGQGSGPVTDEEQ</sequence>
<comment type="caution">
    <text evidence="6">The sequence shown here is derived from an EMBL/GenBank/DDBJ whole genome shotgun (WGS) entry which is preliminary data.</text>
</comment>
<dbReference type="AlphaFoldDB" id="A0A2P6TMH0"/>
<protein>
    <recommendedName>
        <fullName evidence="5">Glycosyltransferase 61 catalytic domain-containing protein</fullName>
    </recommendedName>
</protein>
<evidence type="ECO:0000313" key="7">
    <source>
        <dbReference type="Proteomes" id="UP000239899"/>
    </source>
</evidence>
<keyword evidence="1" id="KW-0328">Glycosyltransferase</keyword>
<feature type="region of interest" description="Disordered" evidence="4">
    <location>
        <begin position="540"/>
        <end position="609"/>
    </location>
</feature>
<evidence type="ECO:0000259" key="5">
    <source>
        <dbReference type="Pfam" id="PF04577"/>
    </source>
</evidence>
<dbReference type="InterPro" id="IPR049625">
    <property type="entry name" value="Glyco_transf_61_cat"/>
</dbReference>
<dbReference type="InterPro" id="IPR007657">
    <property type="entry name" value="Glycosyltransferase_61"/>
</dbReference>
<dbReference type="GO" id="GO:0005794">
    <property type="term" value="C:Golgi apparatus"/>
    <property type="evidence" value="ECO:0007669"/>
    <property type="project" value="UniProtKB-ARBA"/>
</dbReference>
<feature type="compositionally biased region" description="Low complexity" evidence="4">
    <location>
        <begin position="549"/>
        <end position="578"/>
    </location>
</feature>
<keyword evidence="7" id="KW-1185">Reference proteome</keyword>
<keyword evidence="3" id="KW-0325">Glycoprotein</keyword>
<evidence type="ECO:0000256" key="3">
    <source>
        <dbReference type="ARBA" id="ARBA00023180"/>
    </source>
</evidence>
<feature type="domain" description="Glycosyltransferase 61 catalytic" evidence="5">
    <location>
        <begin position="175"/>
        <end position="384"/>
    </location>
</feature>
<dbReference type="GO" id="GO:0016763">
    <property type="term" value="F:pentosyltransferase activity"/>
    <property type="evidence" value="ECO:0007669"/>
    <property type="project" value="UniProtKB-ARBA"/>
</dbReference>
<feature type="compositionally biased region" description="Basic residues" evidence="4">
    <location>
        <begin position="582"/>
        <end position="592"/>
    </location>
</feature>
<gene>
    <name evidence="6" type="ORF">C2E21_5852</name>
</gene>
<dbReference type="Proteomes" id="UP000239899">
    <property type="component" value="Unassembled WGS sequence"/>
</dbReference>
<accession>A0A2P6TMH0</accession>
<dbReference type="Pfam" id="PF04577">
    <property type="entry name" value="Glyco_transf_61"/>
    <property type="match status" value="1"/>
</dbReference>
<dbReference type="EMBL" id="LHPG02000011">
    <property type="protein sequence ID" value="PRW45534.1"/>
    <property type="molecule type" value="Genomic_DNA"/>
</dbReference>
<proteinExistence type="predicted"/>
<dbReference type="PANTHER" id="PTHR20961">
    <property type="entry name" value="GLYCOSYLTRANSFERASE"/>
    <property type="match status" value="1"/>
</dbReference>
<organism evidence="6 7">
    <name type="scientific">Chlorella sorokiniana</name>
    <name type="common">Freshwater green alga</name>
    <dbReference type="NCBI Taxonomy" id="3076"/>
    <lineage>
        <taxon>Eukaryota</taxon>
        <taxon>Viridiplantae</taxon>
        <taxon>Chlorophyta</taxon>
        <taxon>core chlorophytes</taxon>
        <taxon>Trebouxiophyceae</taxon>
        <taxon>Chlorellales</taxon>
        <taxon>Chlorellaceae</taxon>
        <taxon>Chlorella clade</taxon>
        <taxon>Chlorella</taxon>
    </lineage>
</organism>
<evidence type="ECO:0000256" key="4">
    <source>
        <dbReference type="SAM" id="MobiDB-lite"/>
    </source>
</evidence>
<name>A0A2P6TMH0_CHLSO</name>
<dbReference type="OrthoDB" id="529273at2759"/>